<feature type="domain" description="MrpA C-terminal/MbhD" evidence="14">
    <location>
        <begin position="602"/>
        <end position="665"/>
    </location>
</feature>
<evidence type="ECO:0000256" key="5">
    <source>
        <dbReference type="ARBA" id="ARBA00022692"/>
    </source>
</evidence>
<dbReference type="Pfam" id="PF00361">
    <property type="entry name" value="Proton_antipo_M"/>
    <property type="match status" value="1"/>
</dbReference>
<evidence type="ECO:0000256" key="6">
    <source>
        <dbReference type="ARBA" id="ARBA00022989"/>
    </source>
</evidence>
<keyword evidence="8 11" id="KW-0472">Membrane</keyword>
<feature type="domain" description="MrpA C-terminal/MbhE" evidence="15">
    <location>
        <begin position="679"/>
        <end position="771"/>
    </location>
</feature>
<feature type="transmembrane region" description="Helical" evidence="11">
    <location>
        <begin position="402"/>
        <end position="422"/>
    </location>
</feature>
<gene>
    <name evidence="16" type="ORF">GIY23_19235</name>
</gene>
<dbReference type="Pfam" id="PF13244">
    <property type="entry name" value="MbhD"/>
    <property type="match status" value="1"/>
</dbReference>
<feature type="transmembrane region" description="Helical" evidence="11">
    <location>
        <begin position="131"/>
        <end position="151"/>
    </location>
</feature>
<sequence length="800" mass="84396">MLALVALHLLGAILLPTVAVRNTRAAFLVAAVLPAVGFGWIVMRLPAVLGGQPIDETLAWAPRLGLEFSFRLDPLAVVMGLLVTGIGALVLVYSAYYFGRGSGDARRSAPLLLAFAGAMLGLVLVDDLIALYVFWELTTICSFLLVGQAGISRESRRAALQALLLTTLGGLAMLLGFVVLGETAGTYRISELLAAPPSGPPVVVAGVLTLVGAFTKSAQIPFHNWLPAAMVAPTPISAYLHAASMVKAGVFLIARLGPIFVGVAAWTVPSVVLGLLTMIVCGWRALREYDLKKLLAYGTVSQLGFLVVLQGAETYVTIVAGLTMLLAHGLFKATLFLVVGIIDHQTGTRDVRELSGLGKRMPVLATIAGLAAASMAGVPPMLGFVGKEAAFEAFTEGGPLDQVVGVGLLVGSVFTVAYSLRLMWGAFATKPGIDATEASSPTWWLTIPALVPALFGLVLGPASPLVDSLVGPYAARFDVDDPTYYLALWHGFNLPLLYSLIALVGGILVHRSTTRLIEARESYPENPDFLNAQRGYERIMALLERTAVAVTGRTQAGSLPTYVGIILLTVLAIPGVALLAGAEIPTDAPLWHHPLQVPLAIAVLVAVVGVVRAQRRLTAVLMVGFIGYGIGGLFIVDGGPDLALAQFLVETLTLVAFVFVLRRLPIRFSQSDTASRVLRGQKMLVAVAGGVFVAAAAMIFSSARQAPPVASQEFIARAEDGAGATNIVNAILVDFRAFDTVGEIAVLSVAATGVASLIIASRFERRREAIRRKPASDDITDPADAVPEPKVTPYEQEVRE</sequence>
<proteinExistence type="predicted"/>
<feature type="transmembrane region" description="Helical" evidence="11">
    <location>
        <begin position="618"/>
        <end position="636"/>
    </location>
</feature>
<dbReference type="InterPro" id="IPR046806">
    <property type="entry name" value="MrpA_C/MbhE"/>
</dbReference>
<evidence type="ECO:0000256" key="8">
    <source>
        <dbReference type="ARBA" id="ARBA00023136"/>
    </source>
</evidence>
<dbReference type="Pfam" id="PF20501">
    <property type="entry name" value="MbhE"/>
    <property type="match status" value="1"/>
</dbReference>
<evidence type="ECO:0000259" key="15">
    <source>
        <dbReference type="Pfam" id="PF20501"/>
    </source>
</evidence>
<keyword evidence="4" id="KW-1003">Cell membrane</keyword>
<dbReference type="InterPro" id="IPR050616">
    <property type="entry name" value="CPA3_Na-H_Antiporter_A"/>
</dbReference>
<evidence type="ECO:0000256" key="7">
    <source>
        <dbReference type="ARBA" id="ARBA00023065"/>
    </source>
</evidence>
<dbReference type="InterPro" id="IPR001516">
    <property type="entry name" value="Proton_antipo_N"/>
</dbReference>
<evidence type="ECO:0000313" key="17">
    <source>
        <dbReference type="Proteomes" id="UP000371041"/>
    </source>
</evidence>
<evidence type="ECO:0000256" key="4">
    <source>
        <dbReference type="ARBA" id="ARBA00022475"/>
    </source>
</evidence>
<feature type="transmembrane region" description="Helical" evidence="11">
    <location>
        <begin position="198"/>
        <end position="215"/>
    </location>
</feature>
<evidence type="ECO:0000313" key="16">
    <source>
        <dbReference type="EMBL" id="QGK72418.1"/>
    </source>
</evidence>
<keyword evidence="6 11" id="KW-1133">Transmembrane helix</keyword>
<dbReference type="EMBL" id="CP045929">
    <property type="protein sequence ID" value="QGK72418.1"/>
    <property type="molecule type" value="Genomic_DNA"/>
</dbReference>
<dbReference type="KEGG" id="sace:GIY23_19235"/>
<feature type="transmembrane region" description="Helical" evidence="11">
    <location>
        <begin position="363"/>
        <end position="382"/>
    </location>
</feature>
<protein>
    <submittedName>
        <fullName evidence="16">DUF4040 domain-containing protein</fullName>
    </submittedName>
</protein>
<feature type="region of interest" description="Disordered" evidence="10">
    <location>
        <begin position="770"/>
        <end position="800"/>
    </location>
</feature>
<feature type="transmembrane region" description="Helical" evidence="11">
    <location>
        <begin position="443"/>
        <end position="466"/>
    </location>
</feature>
<feature type="transmembrane region" description="Helical" evidence="11">
    <location>
        <begin position="158"/>
        <end position="178"/>
    </location>
</feature>
<feature type="transmembrane region" description="Helical" evidence="11">
    <location>
        <begin position="683"/>
        <end position="703"/>
    </location>
</feature>
<dbReference type="GO" id="GO:0006811">
    <property type="term" value="P:monoatomic ion transport"/>
    <property type="evidence" value="ECO:0007669"/>
    <property type="project" value="UniProtKB-KW"/>
</dbReference>
<organism evidence="16 17">
    <name type="scientific">Allosaccharopolyspora coralli</name>
    <dbReference type="NCBI Taxonomy" id="2665642"/>
    <lineage>
        <taxon>Bacteria</taxon>
        <taxon>Bacillati</taxon>
        <taxon>Actinomycetota</taxon>
        <taxon>Actinomycetes</taxon>
        <taxon>Pseudonocardiales</taxon>
        <taxon>Pseudonocardiaceae</taxon>
        <taxon>Allosaccharopolyspora</taxon>
    </lineage>
</organism>
<dbReference type="AlphaFoldDB" id="A0A5Q3QCX0"/>
<evidence type="ECO:0000256" key="2">
    <source>
        <dbReference type="ARBA" id="ARBA00022448"/>
    </source>
</evidence>
<feature type="transmembrane region" description="Helical" evidence="11">
    <location>
        <begin position="642"/>
        <end position="662"/>
    </location>
</feature>
<dbReference type="Pfam" id="PF00662">
    <property type="entry name" value="Proton_antipo_N"/>
    <property type="match status" value="1"/>
</dbReference>
<feature type="domain" description="NADH:quinone oxidoreductase/Mrp antiporter transmembrane" evidence="12">
    <location>
        <begin position="126"/>
        <end position="400"/>
    </location>
</feature>
<feature type="transmembrane region" description="Helical" evidence="11">
    <location>
        <begin position="562"/>
        <end position="582"/>
    </location>
</feature>
<feature type="transmembrane region" description="Helical" evidence="11">
    <location>
        <begin position="75"/>
        <end position="96"/>
    </location>
</feature>
<evidence type="ECO:0000256" key="1">
    <source>
        <dbReference type="ARBA" id="ARBA00004651"/>
    </source>
</evidence>
<evidence type="ECO:0000259" key="12">
    <source>
        <dbReference type="Pfam" id="PF00361"/>
    </source>
</evidence>
<dbReference type="GO" id="GO:0005886">
    <property type="term" value="C:plasma membrane"/>
    <property type="evidence" value="ECO:0007669"/>
    <property type="project" value="UniProtKB-SubCell"/>
</dbReference>
<keyword evidence="2" id="KW-0813">Transport</keyword>
<dbReference type="PANTHER" id="PTHR43373:SF1">
    <property type="entry name" value="NA(+)_H(+) ANTIPORTER SUBUNIT A"/>
    <property type="match status" value="1"/>
</dbReference>
<feature type="transmembrane region" description="Helical" evidence="11">
    <location>
        <begin position="486"/>
        <end position="509"/>
    </location>
</feature>
<feature type="transmembrane region" description="Helical" evidence="11">
    <location>
        <begin position="318"/>
        <end position="342"/>
    </location>
</feature>
<dbReference type="PRINTS" id="PR01434">
    <property type="entry name" value="NADHDHGNASE5"/>
</dbReference>
<evidence type="ECO:0000256" key="9">
    <source>
        <dbReference type="RuleBase" id="RU000320"/>
    </source>
</evidence>
<dbReference type="InterPro" id="IPR025383">
    <property type="entry name" value="MrpA_C/MbhD"/>
</dbReference>
<dbReference type="Proteomes" id="UP000371041">
    <property type="component" value="Chromosome"/>
</dbReference>
<feature type="transmembrane region" description="Helical" evidence="11">
    <location>
        <begin position="259"/>
        <end position="282"/>
    </location>
</feature>
<accession>A0A5Q3QCX0</accession>
<dbReference type="InterPro" id="IPR001750">
    <property type="entry name" value="ND/Mrp_TM"/>
</dbReference>
<keyword evidence="5 9" id="KW-0812">Transmembrane</keyword>
<feature type="domain" description="NADH-Ubiquinone oxidoreductase (complex I) chain 5 N-terminal" evidence="13">
    <location>
        <begin position="64"/>
        <end position="98"/>
    </location>
</feature>
<feature type="transmembrane region" description="Helical" evidence="11">
    <location>
        <begin position="594"/>
        <end position="611"/>
    </location>
</feature>
<keyword evidence="3" id="KW-0050">Antiport</keyword>
<reference evidence="17" key="1">
    <citation type="submission" date="2019-11" db="EMBL/GenBank/DDBJ databases">
        <title>The complete genome sequence of Saccharopolyspora sp. E2A.</title>
        <authorList>
            <person name="Zhang G."/>
        </authorList>
    </citation>
    <scope>NUCLEOTIDE SEQUENCE [LARGE SCALE GENOMIC DNA]</scope>
    <source>
        <strain evidence="17">E2A</strain>
    </source>
</reference>
<name>A0A5Q3QCX0_9PSEU</name>
<feature type="transmembrane region" description="Helical" evidence="11">
    <location>
        <begin position="108"/>
        <end position="125"/>
    </location>
</feature>
<keyword evidence="7" id="KW-0406">Ion transport</keyword>
<feature type="transmembrane region" description="Helical" evidence="11">
    <location>
        <begin position="294"/>
        <end position="312"/>
    </location>
</feature>
<evidence type="ECO:0000256" key="3">
    <source>
        <dbReference type="ARBA" id="ARBA00022449"/>
    </source>
</evidence>
<evidence type="ECO:0000259" key="13">
    <source>
        <dbReference type="Pfam" id="PF00662"/>
    </source>
</evidence>
<dbReference type="GO" id="GO:0015297">
    <property type="term" value="F:antiporter activity"/>
    <property type="evidence" value="ECO:0007669"/>
    <property type="project" value="UniProtKB-KW"/>
</dbReference>
<dbReference type="PANTHER" id="PTHR43373">
    <property type="entry name" value="NA(+)/H(+) ANTIPORTER SUBUNIT"/>
    <property type="match status" value="1"/>
</dbReference>
<evidence type="ECO:0000256" key="11">
    <source>
        <dbReference type="SAM" id="Phobius"/>
    </source>
</evidence>
<keyword evidence="17" id="KW-1185">Reference proteome</keyword>
<comment type="subcellular location">
    <subcellularLocation>
        <location evidence="1">Cell membrane</location>
        <topology evidence="1">Multi-pass membrane protein</topology>
    </subcellularLocation>
    <subcellularLocation>
        <location evidence="9">Membrane</location>
        <topology evidence="9">Multi-pass membrane protein</topology>
    </subcellularLocation>
</comment>
<feature type="transmembrane region" description="Helical" evidence="11">
    <location>
        <begin position="744"/>
        <end position="763"/>
    </location>
</feature>
<evidence type="ECO:0000256" key="10">
    <source>
        <dbReference type="SAM" id="MobiDB-lite"/>
    </source>
</evidence>
<evidence type="ECO:0000259" key="14">
    <source>
        <dbReference type="Pfam" id="PF13244"/>
    </source>
</evidence>